<protein>
    <submittedName>
        <fullName evidence="1">Uncharacterized protein</fullName>
    </submittedName>
</protein>
<gene>
    <name evidence="1" type="ORF">SBF1_2530003</name>
</gene>
<reference evidence="2" key="1">
    <citation type="submission" date="2018-02" db="EMBL/GenBank/DDBJ databases">
        <authorList>
            <person name="Hausmann B."/>
        </authorList>
    </citation>
    <scope>NUCLEOTIDE SEQUENCE [LARGE SCALE GENOMIC DNA]</scope>
    <source>
        <strain evidence="2">Peat soil MAG SbF1</strain>
    </source>
</reference>
<evidence type="ECO:0000313" key="2">
    <source>
        <dbReference type="Proteomes" id="UP000238916"/>
    </source>
</evidence>
<organism evidence="1 2">
    <name type="scientific">Candidatus Desulfosporosinus infrequens</name>
    <dbReference type="NCBI Taxonomy" id="2043169"/>
    <lineage>
        <taxon>Bacteria</taxon>
        <taxon>Bacillati</taxon>
        <taxon>Bacillota</taxon>
        <taxon>Clostridia</taxon>
        <taxon>Eubacteriales</taxon>
        <taxon>Desulfitobacteriaceae</taxon>
        <taxon>Desulfosporosinus</taxon>
    </lineage>
</organism>
<dbReference type="Proteomes" id="UP000238916">
    <property type="component" value="Unassembled WGS sequence"/>
</dbReference>
<sequence>MILNQTKLSIQEIQQIWKAVKDITKSRSKASQSTLEIARKAGWDNSIMDIGTRVTTAIAALENAGYLKRGQNSPRLYANSILAANVPMTVVLLKIIKFRLDKYNDI</sequence>
<evidence type="ECO:0000313" key="1">
    <source>
        <dbReference type="EMBL" id="SPF41558.1"/>
    </source>
</evidence>
<name>A0A2U3KPG4_9FIRM</name>
<proteinExistence type="predicted"/>
<dbReference type="EMBL" id="OMOF01000172">
    <property type="protein sequence ID" value="SPF41558.1"/>
    <property type="molecule type" value="Genomic_DNA"/>
</dbReference>
<accession>A0A2U3KPG4</accession>
<dbReference type="AlphaFoldDB" id="A0A2U3KPG4"/>